<gene>
    <name evidence="8" type="ORF">SULYE_0508</name>
</gene>
<dbReference type="InterPro" id="IPR055210">
    <property type="entry name" value="CtpA/B_N"/>
</dbReference>
<evidence type="ECO:0000313" key="9">
    <source>
        <dbReference type="Proteomes" id="UP000005540"/>
    </source>
</evidence>
<comment type="similarity">
    <text evidence="1 5">Belongs to the peptidase S41A family.</text>
</comment>
<dbReference type="EMBL" id="ABZS01000035">
    <property type="protein sequence ID" value="EEP60974.1"/>
    <property type="molecule type" value="Genomic_DNA"/>
</dbReference>
<dbReference type="SUPFAM" id="SSF50156">
    <property type="entry name" value="PDZ domain-like"/>
    <property type="match status" value="1"/>
</dbReference>
<comment type="caution">
    <text evidence="8">The sequence shown here is derived from an EMBL/GenBank/DDBJ whole genome shotgun (WGS) entry which is preliminary data.</text>
</comment>
<dbReference type="OrthoDB" id="9812068at2"/>
<keyword evidence="2 5" id="KW-0645">Protease</keyword>
<dbReference type="GO" id="GO:0008236">
    <property type="term" value="F:serine-type peptidase activity"/>
    <property type="evidence" value="ECO:0007669"/>
    <property type="project" value="UniProtKB-KW"/>
</dbReference>
<feature type="domain" description="PDZ" evidence="7">
    <location>
        <begin position="87"/>
        <end position="155"/>
    </location>
</feature>
<dbReference type="MEROPS" id="S41.004"/>
<dbReference type="Pfam" id="PF13180">
    <property type="entry name" value="PDZ_2"/>
    <property type="match status" value="1"/>
</dbReference>
<dbReference type="FunFam" id="2.30.42.10:FF:000063">
    <property type="entry name" value="Peptidase, S41 family"/>
    <property type="match status" value="1"/>
</dbReference>
<evidence type="ECO:0000256" key="5">
    <source>
        <dbReference type="RuleBase" id="RU004404"/>
    </source>
</evidence>
<dbReference type="GO" id="GO:0004175">
    <property type="term" value="F:endopeptidase activity"/>
    <property type="evidence" value="ECO:0007669"/>
    <property type="project" value="TreeGrafter"/>
</dbReference>
<keyword evidence="9" id="KW-1185">Reference proteome</keyword>
<dbReference type="InterPro" id="IPR036034">
    <property type="entry name" value="PDZ_sf"/>
</dbReference>
<dbReference type="Gene3D" id="3.30.750.44">
    <property type="match status" value="1"/>
</dbReference>
<evidence type="ECO:0000256" key="6">
    <source>
        <dbReference type="SAM" id="Coils"/>
    </source>
</evidence>
<feature type="coiled-coil region" evidence="6">
    <location>
        <begin position="362"/>
        <end position="389"/>
    </location>
</feature>
<organism evidence="8 9">
    <name type="scientific">Sulfurihydrogenibium yellowstonense SS-5</name>
    <dbReference type="NCBI Taxonomy" id="432331"/>
    <lineage>
        <taxon>Bacteria</taxon>
        <taxon>Pseudomonadati</taxon>
        <taxon>Aquificota</taxon>
        <taxon>Aquificia</taxon>
        <taxon>Aquificales</taxon>
        <taxon>Hydrogenothermaceae</taxon>
        <taxon>Sulfurihydrogenibium</taxon>
    </lineage>
</organism>
<dbReference type="PANTHER" id="PTHR32060">
    <property type="entry name" value="TAIL-SPECIFIC PROTEASE"/>
    <property type="match status" value="1"/>
</dbReference>
<dbReference type="PANTHER" id="PTHR32060:SF30">
    <property type="entry name" value="CARBOXY-TERMINAL PROCESSING PROTEASE CTPA"/>
    <property type="match status" value="1"/>
</dbReference>
<dbReference type="Pfam" id="PF22694">
    <property type="entry name" value="CtpB_N-like"/>
    <property type="match status" value="1"/>
</dbReference>
<dbReference type="PROSITE" id="PS50106">
    <property type="entry name" value="PDZ"/>
    <property type="match status" value="1"/>
</dbReference>
<evidence type="ECO:0000256" key="1">
    <source>
        <dbReference type="ARBA" id="ARBA00009179"/>
    </source>
</evidence>
<dbReference type="InterPro" id="IPR005151">
    <property type="entry name" value="Tail-specific_protease"/>
</dbReference>
<dbReference type="EC" id="3.4.21.-" evidence="8"/>
<dbReference type="GO" id="GO:0006508">
    <property type="term" value="P:proteolysis"/>
    <property type="evidence" value="ECO:0007669"/>
    <property type="project" value="UniProtKB-KW"/>
</dbReference>
<name>C4FIW8_9AQUI</name>
<proteinExistence type="inferred from homology"/>
<dbReference type="CDD" id="cd06782">
    <property type="entry name" value="cpPDZ_CPP-like"/>
    <property type="match status" value="1"/>
</dbReference>
<dbReference type="GO" id="GO:0007165">
    <property type="term" value="P:signal transduction"/>
    <property type="evidence" value="ECO:0007669"/>
    <property type="project" value="TreeGrafter"/>
</dbReference>
<dbReference type="SMART" id="SM00245">
    <property type="entry name" value="TSPc"/>
    <property type="match status" value="1"/>
</dbReference>
<sequence>MKSKISLVVGVMLIFIAGMSFGLNSKNQPKTDYSDEVQIIRTYTDVLKIVEDNYVEQPKSKDLLYGSLRGMLSSLDPYSTFFTPEEFKEFTSETQGEFGGLGIEITMENNKLIVVSPIEDTPAFKAGIKPGDWIIEIDGEPTDKMTLFQAVKKMRGQPGTKVTLTIFRKGIDKPFKVEIVRDVIKVKSVKTKELENGKIGYIRLTQFQENSADEFEKALKQFKNKEGIIIDLRNNPGGLLTSAVSIASMLIPKGKLIVYTQGRDPKNKEEFYSESDPIVPKDVPMAVIVNKGSASASEILTGALKDHKRAIIVGDTTFGKASVQTLIPLQDGSGIKLTVAHYYTPNGNLIMNKGITPDIIVKMTEEEEMAKAKAEREAKISRKDETEVKDPQLEAAVNAIKILNFAKKMN</sequence>
<evidence type="ECO:0000259" key="7">
    <source>
        <dbReference type="PROSITE" id="PS50106"/>
    </source>
</evidence>
<dbReference type="InterPro" id="IPR004447">
    <property type="entry name" value="Peptidase_S41A"/>
</dbReference>
<accession>C4FIW8</accession>
<dbReference type="GO" id="GO:0030288">
    <property type="term" value="C:outer membrane-bounded periplasmic space"/>
    <property type="evidence" value="ECO:0007669"/>
    <property type="project" value="TreeGrafter"/>
</dbReference>
<dbReference type="Pfam" id="PF03572">
    <property type="entry name" value="Peptidase_S41"/>
    <property type="match status" value="1"/>
</dbReference>
<evidence type="ECO:0000313" key="8">
    <source>
        <dbReference type="EMBL" id="EEP60974.1"/>
    </source>
</evidence>
<protein>
    <submittedName>
        <fullName evidence="8">C-processing peptidase subfamily</fullName>
        <ecNumber evidence="8">3.4.21.-</ecNumber>
    </submittedName>
</protein>
<reference evidence="8 9" key="1">
    <citation type="submission" date="2009-04" db="EMBL/GenBank/DDBJ databases">
        <authorList>
            <person name="Reysenbach A.-L."/>
            <person name="Heidelberg J.F."/>
            <person name="Nelson W.C."/>
        </authorList>
    </citation>
    <scope>NUCLEOTIDE SEQUENCE [LARGE SCALE GENOMIC DNA]</scope>
    <source>
        <strain evidence="8 9">SS-5</strain>
    </source>
</reference>
<evidence type="ECO:0000256" key="3">
    <source>
        <dbReference type="ARBA" id="ARBA00022801"/>
    </source>
</evidence>
<dbReference type="CDD" id="cd07560">
    <property type="entry name" value="Peptidase_S41_CPP"/>
    <property type="match status" value="1"/>
</dbReference>
<dbReference type="Proteomes" id="UP000005540">
    <property type="component" value="Unassembled WGS sequence"/>
</dbReference>
<dbReference type="AlphaFoldDB" id="C4FIW8"/>
<dbReference type="SMART" id="SM00228">
    <property type="entry name" value="PDZ"/>
    <property type="match status" value="1"/>
</dbReference>
<dbReference type="Gene3D" id="3.90.226.10">
    <property type="entry name" value="2-enoyl-CoA Hydratase, Chain A, domain 1"/>
    <property type="match status" value="1"/>
</dbReference>
<evidence type="ECO:0000256" key="4">
    <source>
        <dbReference type="ARBA" id="ARBA00022825"/>
    </source>
</evidence>
<keyword evidence="6" id="KW-0175">Coiled coil</keyword>
<dbReference type="RefSeq" id="WP_007546122.1">
    <property type="nucleotide sequence ID" value="NZ_ABZS01000035.1"/>
</dbReference>
<dbReference type="Gene3D" id="2.30.42.10">
    <property type="match status" value="1"/>
</dbReference>
<dbReference type="InterPro" id="IPR029045">
    <property type="entry name" value="ClpP/crotonase-like_dom_sf"/>
</dbReference>
<evidence type="ECO:0000256" key="2">
    <source>
        <dbReference type="ARBA" id="ARBA00022670"/>
    </source>
</evidence>
<dbReference type="SUPFAM" id="SSF52096">
    <property type="entry name" value="ClpP/crotonase"/>
    <property type="match status" value="1"/>
</dbReference>
<dbReference type="NCBIfam" id="TIGR00225">
    <property type="entry name" value="prc"/>
    <property type="match status" value="1"/>
</dbReference>
<keyword evidence="4 5" id="KW-0720">Serine protease</keyword>
<dbReference type="InterPro" id="IPR001478">
    <property type="entry name" value="PDZ"/>
</dbReference>
<keyword evidence="3 5" id="KW-0378">Hydrolase</keyword>